<sequence length="199" mass="23130">MDERELDSFGKTMAGLLRHFPERYGIKLDDHGWTKIFPLVPAIKAERHHYGWLTAHHIEAFVRTEPKGRYQWDGEGLIRATYGHTIPINMDDLPTDDIPDRLYYQTTSEEEEFIKETGISPSDKTWIHLSRSYRQAYVSGLFHVDNPRVVEIDIPSLVKAGHPVYRATPEIFLTKEIPQEFFHPAPDEPVTPTEEEMEE</sequence>
<evidence type="ECO:0000256" key="3">
    <source>
        <dbReference type="ARBA" id="ARBA00023027"/>
    </source>
</evidence>
<dbReference type="InterPro" id="IPR022928">
    <property type="entry name" value="RNA_2'-PTrans_KptA"/>
</dbReference>
<dbReference type="PANTHER" id="PTHR12684:SF2">
    <property type="entry name" value="TRNA 2'-PHOSPHOTRANSFERASE 1"/>
    <property type="match status" value="1"/>
</dbReference>
<dbReference type="GO" id="GO:0003950">
    <property type="term" value="F:NAD+ poly-ADP-ribosyltransferase activity"/>
    <property type="evidence" value="ECO:0007669"/>
    <property type="project" value="InterPro"/>
</dbReference>
<reference evidence="5" key="2">
    <citation type="journal article" date="2014" name="ISME J.">
        <title>Microbial stratification in low pH oxic and suboxic macroscopic growths along an acid mine drainage.</title>
        <authorList>
            <person name="Mendez-Garcia C."/>
            <person name="Mesa V."/>
            <person name="Sprenger R.R."/>
            <person name="Richter M."/>
            <person name="Diez M.S."/>
            <person name="Solano J."/>
            <person name="Bargiela R."/>
            <person name="Golyshina O.V."/>
            <person name="Manteca A."/>
            <person name="Ramos J.L."/>
            <person name="Gallego J.R."/>
            <person name="Llorente I."/>
            <person name="Martins Dos Santos V.A."/>
            <person name="Jensen O.N."/>
            <person name="Pelaez A.I."/>
            <person name="Sanchez J."/>
            <person name="Ferrer M."/>
        </authorList>
    </citation>
    <scope>NUCLEOTIDE SEQUENCE</scope>
</reference>
<proteinExistence type="inferred from homology"/>
<evidence type="ECO:0000313" key="5">
    <source>
        <dbReference type="EMBL" id="EQD50467.1"/>
    </source>
</evidence>
<dbReference type="HAMAP" id="MF_00299">
    <property type="entry name" value="KptA"/>
    <property type="match status" value="1"/>
</dbReference>
<dbReference type="InterPro" id="IPR042081">
    <property type="entry name" value="RNA_2'-PTrans_C"/>
</dbReference>
<dbReference type="EMBL" id="AUZY01007273">
    <property type="protein sequence ID" value="EQD50467.1"/>
    <property type="molecule type" value="Genomic_DNA"/>
</dbReference>
<dbReference type="GO" id="GO:0000215">
    <property type="term" value="F:tRNA 2'-phosphotransferase activity"/>
    <property type="evidence" value="ECO:0007669"/>
    <property type="project" value="TreeGrafter"/>
</dbReference>
<comment type="caution">
    <text evidence="5">The sequence shown here is derived from an EMBL/GenBank/DDBJ whole genome shotgun (WGS) entry which is preliminary data.</text>
</comment>
<comment type="function">
    <text evidence="4">Removes the 2'-phosphate from RNA via an intermediate in which the phosphate is ADP-ribosylated by NAD followed by a presumed transesterification to release the RNA and generate ADP-ribose 1''-2''-cyclic phosphate (APPR&gt;P). May function as an ADP-ribosylase.</text>
</comment>
<dbReference type="Pfam" id="PF01885">
    <property type="entry name" value="PTS_2-RNA"/>
    <property type="match status" value="1"/>
</dbReference>
<comment type="similarity">
    <text evidence="1">Belongs to the KptA/TPT1 family.</text>
</comment>
<dbReference type="AlphaFoldDB" id="T1A0Q8"/>
<keyword evidence="2 5" id="KW-0808">Transferase</keyword>
<dbReference type="SUPFAM" id="SSF56399">
    <property type="entry name" value="ADP-ribosylation"/>
    <property type="match status" value="1"/>
</dbReference>
<dbReference type="InterPro" id="IPR002745">
    <property type="entry name" value="Ptrans_KptA/Tpt1"/>
</dbReference>
<dbReference type="Gene3D" id="3.20.170.30">
    <property type="match status" value="1"/>
</dbReference>
<dbReference type="PANTHER" id="PTHR12684">
    <property type="entry name" value="PUTATIVE PHOSPHOTRANSFERASE"/>
    <property type="match status" value="1"/>
</dbReference>
<dbReference type="InterPro" id="IPR042080">
    <property type="entry name" value="RNA_2'-PTrans_N"/>
</dbReference>
<dbReference type="GO" id="GO:0006388">
    <property type="term" value="P:tRNA splicing, via endonucleolytic cleavage and ligation"/>
    <property type="evidence" value="ECO:0007669"/>
    <property type="project" value="TreeGrafter"/>
</dbReference>
<protein>
    <submittedName>
        <fullName evidence="5">Phosphotransferase KptA/Tpt1</fullName>
        <ecNumber evidence="5">2.7.1.-</ecNumber>
    </submittedName>
</protein>
<reference evidence="5" key="1">
    <citation type="submission" date="2013-08" db="EMBL/GenBank/DDBJ databases">
        <authorList>
            <person name="Mendez C."/>
            <person name="Richter M."/>
            <person name="Ferrer M."/>
            <person name="Sanchez J."/>
        </authorList>
    </citation>
    <scope>NUCLEOTIDE SEQUENCE</scope>
</reference>
<dbReference type="Gene3D" id="1.10.10.970">
    <property type="entry name" value="RNA 2'-phosphotransferase, Tpt1/KptA family, N-terminal domain"/>
    <property type="match status" value="1"/>
</dbReference>
<name>T1A0Q8_9ZZZZ</name>
<keyword evidence="3" id="KW-0520">NAD</keyword>
<gene>
    <name evidence="5" type="ORF">B1B_11232</name>
</gene>
<accession>T1A0Q8</accession>
<dbReference type="EC" id="2.7.1.-" evidence="5"/>
<evidence type="ECO:0000256" key="4">
    <source>
        <dbReference type="ARBA" id="ARBA00025212"/>
    </source>
</evidence>
<evidence type="ECO:0000256" key="2">
    <source>
        <dbReference type="ARBA" id="ARBA00022679"/>
    </source>
</evidence>
<evidence type="ECO:0000256" key="1">
    <source>
        <dbReference type="ARBA" id="ARBA00009836"/>
    </source>
</evidence>
<feature type="non-terminal residue" evidence="5">
    <location>
        <position position="199"/>
    </location>
</feature>
<organism evidence="5">
    <name type="scientific">mine drainage metagenome</name>
    <dbReference type="NCBI Taxonomy" id="410659"/>
    <lineage>
        <taxon>unclassified sequences</taxon>
        <taxon>metagenomes</taxon>
        <taxon>ecological metagenomes</taxon>
    </lineage>
</organism>